<accession>A0A916QLW3</accession>
<dbReference type="Proteomes" id="UP000627715">
    <property type="component" value="Unassembled WGS sequence"/>
</dbReference>
<gene>
    <name evidence="1" type="ORF">GCM10011403_20360</name>
</gene>
<reference evidence="1" key="1">
    <citation type="journal article" date="2014" name="Int. J. Syst. Evol. Microbiol.">
        <title>Complete genome sequence of Corynebacterium casei LMG S-19264T (=DSM 44701T), isolated from a smear-ripened cheese.</title>
        <authorList>
            <consortium name="US DOE Joint Genome Institute (JGI-PGF)"/>
            <person name="Walter F."/>
            <person name="Albersmeier A."/>
            <person name="Kalinowski J."/>
            <person name="Ruckert C."/>
        </authorList>
    </citation>
    <scope>NUCLEOTIDE SEQUENCE</scope>
    <source>
        <strain evidence="1">CGMCC 1.15425</strain>
    </source>
</reference>
<dbReference type="EMBL" id="BMIY01000008">
    <property type="protein sequence ID" value="GFZ77200.1"/>
    <property type="molecule type" value="Genomic_DNA"/>
</dbReference>
<proteinExistence type="predicted"/>
<keyword evidence="2" id="KW-1185">Reference proteome</keyword>
<reference evidence="1" key="2">
    <citation type="submission" date="2020-09" db="EMBL/GenBank/DDBJ databases">
        <authorList>
            <person name="Sun Q."/>
            <person name="Zhou Y."/>
        </authorList>
    </citation>
    <scope>NUCLEOTIDE SEQUENCE</scope>
    <source>
        <strain evidence="1">CGMCC 1.15425</strain>
    </source>
</reference>
<sequence>MISIGETVWLKLNSLESLDDSAPIAITATTEIINTNENPHLKVETLSRDI</sequence>
<dbReference type="AlphaFoldDB" id="A0A916QLW3"/>
<name>A0A916QLW3_9GAMM</name>
<evidence type="ECO:0000313" key="2">
    <source>
        <dbReference type="Proteomes" id="UP000627715"/>
    </source>
</evidence>
<protein>
    <submittedName>
        <fullName evidence="1">Uncharacterized protein</fullName>
    </submittedName>
</protein>
<evidence type="ECO:0000313" key="1">
    <source>
        <dbReference type="EMBL" id="GFZ77200.1"/>
    </source>
</evidence>
<comment type="caution">
    <text evidence="1">The sequence shown here is derived from an EMBL/GenBank/DDBJ whole genome shotgun (WGS) entry which is preliminary data.</text>
</comment>
<organism evidence="1 2">
    <name type="scientific">Pseudohongiella nitratireducens</name>
    <dbReference type="NCBI Taxonomy" id="1768907"/>
    <lineage>
        <taxon>Bacteria</taxon>
        <taxon>Pseudomonadati</taxon>
        <taxon>Pseudomonadota</taxon>
        <taxon>Gammaproteobacteria</taxon>
        <taxon>Pseudomonadales</taxon>
        <taxon>Pseudohongiellaceae</taxon>
        <taxon>Pseudohongiella</taxon>
    </lineage>
</organism>